<dbReference type="KEGG" id="pxu:106116301"/>
<accession>A0AAJ6Z5A0</accession>
<feature type="compositionally biased region" description="Polar residues" evidence="1">
    <location>
        <begin position="314"/>
        <end position="329"/>
    </location>
</feature>
<dbReference type="AlphaFoldDB" id="A0AAJ6Z5A0"/>
<proteinExistence type="predicted"/>
<dbReference type="RefSeq" id="XP_013165533.1">
    <property type="nucleotide sequence ID" value="XM_013310079.1"/>
</dbReference>
<dbReference type="GeneID" id="106116301"/>
<gene>
    <name evidence="2" type="primary">LOC106116301</name>
</gene>
<organism evidence="2">
    <name type="scientific">Papilio xuthus</name>
    <name type="common">Asian swallowtail butterfly</name>
    <dbReference type="NCBI Taxonomy" id="66420"/>
    <lineage>
        <taxon>Eukaryota</taxon>
        <taxon>Metazoa</taxon>
        <taxon>Ecdysozoa</taxon>
        <taxon>Arthropoda</taxon>
        <taxon>Hexapoda</taxon>
        <taxon>Insecta</taxon>
        <taxon>Pterygota</taxon>
        <taxon>Neoptera</taxon>
        <taxon>Endopterygota</taxon>
        <taxon>Lepidoptera</taxon>
        <taxon>Glossata</taxon>
        <taxon>Ditrysia</taxon>
        <taxon>Papilionoidea</taxon>
        <taxon>Papilionidae</taxon>
        <taxon>Papilioninae</taxon>
        <taxon>Papilio</taxon>
    </lineage>
</organism>
<dbReference type="Proteomes" id="UP000694872">
    <property type="component" value="Unplaced"/>
</dbReference>
<feature type="region of interest" description="Disordered" evidence="1">
    <location>
        <begin position="307"/>
        <end position="329"/>
    </location>
</feature>
<evidence type="ECO:0000313" key="2">
    <source>
        <dbReference type="RefSeq" id="XP_013165533.1"/>
    </source>
</evidence>
<protein>
    <submittedName>
        <fullName evidence="2">Uncharacterized protein LOC106116301</fullName>
    </submittedName>
</protein>
<name>A0AAJ6Z5A0_PAPXU</name>
<sequence length="362" mass="40983">MSRRPKKSVLEKRAREFVVLLRDYFEREQQNGGPLLPLTRVVERVSDALQIGTNTVCRITREKYGKSGMEDNELVTPNKVRERRKRKTNQSTKSSAEAVNIKVPKESNPRVYGLSISKSKNLNNTSVSSIKTNLTKNPSILISSKKKLMQKTLTPKSAPIIQPVSNELPKICNPMVSGFESTTEESKILFAKSNKTNKNLFNVTSIKRKCQNTNLSSKSPLDPVYIEVPNIFSPATITFNTTKSPLKSNHIKDRLISQTSPKTKCRKMNLPLKSLLDPMYIDMPNIFNPTLSDFGSTTDSTMSDVKSTHKNHYQIHTTSTKSQQPTQDPDSIRLKFKEDLDDNIVLVVHPTIDHHPSLYNNW</sequence>
<reference evidence="2" key="1">
    <citation type="submission" date="2025-08" db="UniProtKB">
        <authorList>
            <consortium name="RefSeq"/>
        </authorList>
    </citation>
    <scope>IDENTIFICATION</scope>
</reference>
<evidence type="ECO:0000256" key="1">
    <source>
        <dbReference type="SAM" id="MobiDB-lite"/>
    </source>
</evidence>